<name>A0A6G6YA37_9SPHN</name>
<gene>
    <name evidence="1" type="ORF">G5C33_19085</name>
</gene>
<reference evidence="1 2" key="1">
    <citation type="submission" date="2020-02" db="EMBL/GenBank/DDBJ databases">
        <authorList>
            <person name="Zheng R.K."/>
            <person name="Sun C.M."/>
        </authorList>
    </citation>
    <scope>NUCLEOTIDE SEQUENCE [LARGE SCALE GENOMIC DNA]</scope>
    <source>
        <strain evidence="2">zrk23</strain>
    </source>
</reference>
<proteinExistence type="predicted"/>
<dbReference type="AlphaFoldDB" id="A0A6G6YA37"/>
<keyword evidence="2" id="KW-1185">Reference proteome</keyword>
<dbReference type="Proteomes" id="UP000501568">
    <property type="component" value="Chromosome"/>
</dbReference>
<dbReference type="SUPFAM" id="SSF103032">
    <property type="entry name" value="Hypothetical protein YwqG"/>
    <property type="match status" value="1"/>
</dbReference>
<evidence type="ECO:0000313" key="1">
    <source>
        <dbReference type="EMBL" id="QIG81677.1"/>
    </source>
</evidence>
<accession>A0A6G6YA37</accession>
<organism evidence="1 2">
    <name type="scientific">Stakelama tenebrarum</name>
    <dbReference type="NCBI Taxonomy" id="2711215"/>
    <lineage>
        <taxon>Bacteria</taxon>
        <taxon>Pseudomonadati</taxon>
        <taxon>Pseudomonadota</taxon>
        <taxon>Alphaproteobacteria</taxon>
        <taxon>Sphingomonadales</taxon>
        <taxon>Sphingomonadaceae</taxon>
        <taxon>Stakelama</taxon>
    </lineage>
</organism>
<dbReference type="Pfam" id="PF09234">
    <property type="entry name" value="DUF1963"/>
    <property type="match status" value="1"/>
</dbReference>
<sequence length="262" mass="29310">MSLNEARRRLREAAQETWLLVPAVDASDSWLGGVPRGDIGGPWPYWEGEPLDFIGQVDLSELHSVGGPDWLPAAGTLQFFFDCKQRGWGLDPSKKGSWVVRYRHADAPEGLTLPPPEACTPFPVRSVIFLPEVSWPTTNRLVLGDLALTQADIDALIEPFDRLDEQRHRIGGWPEPIQSDIMEEQCQCASQGIQVPDADRLPASAGAALAVGANDWRLLLQVDCDPDLNMEWGEGGRLYFWIREDDARAGRFEQCWMILQSF</sequence>
<dbReference type="EMBL" id="CP049109">
    <property type="protein sequence ID" value="QIG81677.1"/>
    <property type="molecule type" value="Genomic_DNA"/>
</dbReference>
<dbReference type="RefSeq" id="WP_165328604.1">
    <property type="nucleotide sequence ID" value="NZ_CP049109.1"/>
</dbReference>
<dbReference type="KEGG" id="spzr:G5C33_19085"/>
<dbReference type="InterPro" id="IPR035948">
    <property type="entry name" value="YwqG-like_sf"/>
</dbReference>
<evidence type="ECO:0000313" key="2">
    <source>
        <dbReference type="Proteomes" id="UP000501568"/>
    </source>
</evidence>
<dbReference type="PANTHER" id="PTHR36436">
    <property type="entry name" value="SLL5081 PROTEIN"/>
    <property type="match status" value="1"/>
</dbReference>
<dbReference type="Gene3D" id="2.30.320.10">
    <property type="entry name" value="YwqG-like"/>
    <property type="match status" value="1"/>
</dbReference>
<protein>
    <submittedName>
        <fullName evidence="1">DUF1963 domain-containing protein</fullName>
    </submittedName>
</protein>
<dbReference type="PANTHER" id="PTHR36436:SF6">
    <property type="entry name" value="SLL5081 PROTEIN"/>
    <property type="match status" value="1"/>
</dbReference>
<dbReference type="InterPro" id="IPR015315">
    <property type="entry name" value="DUF1963"/>
</dbReference>